<dbReference type="OrthoDB" id="5785156at2759"/>
<keyword evidence="3" id="KW-1185">Reference proteome</keyword>
<evidence type="ECO:0000313" key="3">
    <source>
        <dbReference type="Proteomes" id="UP000835052"/>
    </source>
</evidence>
<keyword evidence="1" id="KW-0472">Membrane</keyword>
<reference evidence="2" key="1">
    <citation type="submission" date="2020-10" db="EMBL/GenBank/DDBJ databases">
        <authorList>
            <person name="Kikuchi T."/>
        </authorList>
    </citation>
    <scope>NUCLEOTIDE SEQUENCE</scope>
    <source>
        <strain evidence="2">NKZ352</strain>
    </source>
</reference>
<evidence type="ECO:0000313" key="2">
    <source>
        <dbReference type="EMBL" id="CAD6192396.1"/>
    </source>
</evidence>
<proteinExistence type="predicted"/>
<feature type="transmembrane region" description="Helical" evidence="1">
    <location>
        <begin position="97"/>
        <end position="119"/>
    </location>
</feature>
<evidence type="ECO:0008006" key="4">
    <source>
        <dbReference type="Google" id="ProtNLM"/>
    </source>
</evidence>
<dbReference type="AlphaFoldDB" id="A0A8S1H7F0"/>
<sequence length="144" mass="15996">MTISSSNFPSIRAETQAEHPEYRITQDTVLAGYNNMRDPVNVAALTIIGLVAYGTTIFTFTLTAQSLVPAVCNIPTITLFIYKQYTGFGRSLIICEYLWPVVMSIPTTVSPPMALYFILPYRKAVASLFCNKKTEDRSSQNPSV</sequence>
<keyword evidence="1" id="KW-0812">Transmembrane</keyword>
<evidence type="ECO:0000256" key="1">
    <source>
        <dbReference type="SAM" id="Phobius"/>
    </source>
</evidence>
<gene>
    <name evidence="2" type="ORF">CAUJ_LOCUS8315</name>
</gene>
<dbReference type="EMBL" id="CAJGYM010000027">
    <property type="protein sequence ID" value="CAD6192396.1"/>
    <property type="molecule type" value="Genomic_DNA"/>
</dbReference>
<protein>
    <recommendedName>
        <fullName evidence="4">G protein-coupled receptor</fullName>
    </recommendedName>
</protein>
<feature type="transmembrane region" description="Helical" evidence="1">
    <location>
        <begin position="40"/>
        <end position="60"/>
    </location>
</feature>
<accession>A0A8S1H7F0</accession>
<dbReference type="Pfam" id="PF10317">
    <property type="entry name" value="7TM_GPCR_Srd"/>
    <property type="match status" value="1"/>
</dbReference>
<organism evidence="2 3">
    <name type="scientific">Caenorhabditis auriculariae</name>
    <dbReference type="NCBI Taxonomy" id="2777116"/>
    <lineage>
        <taxon>Eukaryota</taxon>
        <taxon>Metazoa</taxon>
        <taxon>Ecdysozoa</taxon>
        <taxon>Nematoda</taxon>
        <taxon>Chromadorea</taxon>
        <taxon>Rhabditida</taxon>
        <taxon>Rhabditina</taxon>
        <taxon>Rhabditomorpha</taxon>
        <taxon>Rhabditoidea</taxon>
        <taxon>Rhabditidae</taxon>
        <taxon>Peloderinae</taxon>
        <taxon>Caenorhabditis</taxon>
    </lineage>
</organism>
<comment type="caution">
    <text evidence="2">The sequence shown here is derived from an EMBL/GenBank/DDBJ whole genome shotgun (WGS) entry which is preliminary data.</text>
</comment>
<name>A0A8S1H7F0_9PELO</name>
<keyword evidence="1" id="KW-1133">Transmembrane helix</keyword>
<dbReference type="Proteomes" id="UP000835052">
    <property type="component" value="Unassembled WGS sequence"/>
</dbReference>
<dbReference type="InterPro" id="IPR019421">
    <property type="entry name" value="7TM_GPCR_serpentine_rcpt_Srd"/>
</dbReference>